<dbReference type="PhylomeDB" id="A0A0G4HCN7"/>
<evidence type="ECO:0000313" key="12">
    <source>
        <dbReference type="EMBL" id="CEM41580.1"/>
    </source>
</evidence>
<comment type="similarity">
    <text evidence="2">Belongs to the peptidase M13 family.</text>
</comment>
<feature type="compositionally biased region" description="Low complexity" evidence="8">
    <location>
        <begin position="840"/>
        <end position="858"/>
    </location>
</feature>
<dbReference type="Gene3D" id="3.40.390.10">
    <property type="entry name" value="Collagenase (Catalytic Domain)"/>
    <property type="match status" value="3"/>
</dbReference>
<dbReference type="EMBL" id="CDMZ01002265">
    <property type="protein sequence ID" value="CEM41580.1"/>
    <property type="molecule type" value="Genomic_DNA"/>
</dbReference>
<feature type="domain" description="Peptidase M13 C-terminal" evidence="10">
    <location>
        <begin position="659"/>
        <end position="798"/>
    </location>
</feature>
<dbReference type="GO" id="GO:0016485">
    <property type="term" value="P:protein processing"/>
    <property type="evidence" value="ECO:0007669"/>
    <property type="project" value="TreeGrafter"/>
</dbReference>
<dbReference type="PANTHER" id="PTHR11733:SF167">
    <property type="entry name" value="FI17812P1-RELATED"/>
    <property type="match status" value="1"/>
</dbReference>
<evidence type="ECO:0000259" key="10">
    <source>
        <dbReference type="Pfam" id="PF01431"/>
    </source>
</evidence>
<feature type="domain" description="Peptidase M13 C-terminal" evidence="10">
    <location>
        <begin position="891"/>
        <end position="961"/>
    </location>
</feature>
<sequence length="962" mass="104943">MLHGETDEETSGRRKVNTLLCVIAGLSLVVAFLVGSMLLTSENPMQTKDTSLFGNSATQVDHCNSAGCTEAAGRMVSLMNRTANPCVDAYNFFCGRWLDEFELPAEESSWTISFSSVAERNRKILRELLDSGGTECEADAFKPKPHQQGGGSAGGSNSAETQKETGGEMGSSPPFSLQRQKRNLFGGLWGGGGRGGGAAGGADGYDAMLNCVYKSCMDEARLDREGSAPLFRWMGSSLPFLLRSRDELQAEGVEVATKDPTERLALLSPRVASLHLEGASALFAVGESANTLDPSKGGTLYFGQDGLGMPFSFYNATDEVALNRVASYKEHVSNLLLLFDEGLRNETGKGTGEGGKAETPEGAMSRAEGVFEIEKQLQGISLSPTEERDPTKTTNGKTIGEIPEAVLWLGHGDTESSYFGVWQARRIVPESRFPLKKSTPVLVESPEYFDKLRELTQNAKEGASGQETAKEGFDWVALHDYFLVRAIRPHGYLLSSRWRAEYDRFDKKVTGADPKPRWRECMGSTSLSWVLARRFVREKFDPARKTVAEEMVKNLREAFKESLQGISWMDKETKRAAAQKADMIEDRIGYPDWLVDPQKGPVYLQRFYGKADEEAWKNVKGSFLEAKTYLSNRGNEFMLSQLGQEEDKTLWDMLPSEVNAYYDPTTNQIVFPAAILAEPFLYMPSEAEGEGSNLESVVASSTLSYGALGAVMGHELSHGFDDSGSKYDGTGKLRPEGWWSPKVVDQFEEKTSCMVNEYSDFIVPGLEKDDVHLKGALTLGENIADNGGFRLGWEALQMALSKIGVRVTPEGSGSSSTRLRELSETRRQKLDRNKGYTYRNVESQGNGSGSGSDSESVSARPDSQNSSGGATSDNGGGGGLEALRPLPGVPQGSVAAIFSASFAQLWCEKITADALRTQVESDPHAPGSLRTRGVLSNSALFAEAFQCEKGDPMVPSKRCRVW</sequence>
<evidence type="ECO:0000256" key="6">
    <source>
        <dbReference type="ARBA" id="ARBA00022833"/>
    </source>
</evidence>
<dbReference type="InterPro" id="IPR042089">
    <property type="entry name" value="Peptidase_M13_dom_2"/>
</dbReference>
<gene>
    <name evidence="12" type="ORF">Cvel_26122</name>
</gene>
<feature type="domain" description="Peptidase M13 N-terminal" evidence="11">
    <location>
        <begin position="85"/>
        <end position="591"/>
    </location>
</feature>
<keyword evidence="3" id="KW-0645">Protease</keyword>
<keyword evidence="9" id="KW-1133">Transmembrane helix</keyword>
<dbReference type="CDD" id="cd08662">
    <property type="entry name" value="M13"/>
    <property type="match status" value="1"/>
</dbReference>
<evidence type="ECO:0008006" key="13">
    <source>
        <dbReference type="Google" id="ProtNLM"/>
    </source>
</evidence>
<dbReference type="PANTHER" id="PTHR11733">
    <property type="entry name" value="ZINC METALLOPROTEASE FAMILY M13 NEPRILYSIN-RELATED"/>
    <property type="match status" value="1"/>
</dbReference>
<dbReference type="PROSITE" id="PS51885">
    <property type="entry name" value="NEPRILYSIN"/>
    <property type="match status" value="1"/>
</dbReference>
<dbReference type="Pfam" id="PF05649">
    <property type="entry name" value="Peptidase_M13_N"/>
    <property type="match status" value="1"/>
</dbReference>
<feature type="compositionally biased region" description="Basic and acidic residues" evidence="8">
    <location>
        <begin position="818"/>
        <end position="834"/>
    </location>
</feature>
<name>A0A0G4HCN7_9ALVE</name>
<evidence type="ECO:0000256" key="8">
    <source>
        <dbReference type="SAM" id="MobiDB-lite"/>
    </source>
</evidence>
<dbReference type="Gene3D" id="1.10.1380.10">
    <property type="entry name" value="Neutral endopeptidase , domain2"/>
    <property type="match status" value="2"/>
</dbReference>
<keyword evidence="4" id="KW-0479">Metal-binding</keyword>
<feature type="region of interest" description="Disordered" evidence="8">
    <location>
        <begin position="807"/>
        <end position="885"/>
    </location>
</feature>
<feature type="region of interest" description="Disordered" evidence="8">
    <location>
        <begin position="136"/>
        <end position="176"/>
    </location>
</feature>
<protein>
    <recommendedName>
        <fullName evidence="13">Peptidase M13 C-terminal domain-containing protein</fullName>
    </recommendedName>
</protein>
<feature type="transmembrane region" description="Helical" evidence="9">
    <location>
        <begin position="19"/>
        <end position="39"/>
    </location>
</feature>
<keyword evidence="7" id="KW-0482">Metalloprotease</keyword>
<evidence type="ECO:0000256" key="7">
    <source>
        <dbReference type="ARBA" id="ARBA00023049"/>
    </source>
</evidence>
<dbReference type="VEuPathDB" id="CryptoDB:Cvel_26122"/>
<keyword evidence="5" id="KW-0378">Hydrolase</keyword>
<dbReference type="InterPro" id="IPR008753">
    <property type="entry name" value="Peptidase_M13_N"/>
</dbReference>
<dbReference type="SUPFAM" id="SSF55486">
    <property type="entry name" value="Metalloproteases ('zincins'), catalytic domain"/>
    <property type="match status" value="2"/>
</dbReference>
<evidence type="ECO:0000256" key="3">
    <source>
        <dbReference type="ARBA" id="ARBA00022670"/>
    </source>
</evidence>
<keyword evidence="9" id="KW-0812">Transmembrane</keyword>
<evidence type="ECO:0000256" key="4">
    <source>
        <dbReference type="ARBA" id="ARBA00022723"/>
    </source>
</evidence>
<evidence type="ECO:0000256" key="5">
    <source>
        <dbReference type="ARBA" id="ARBA00022801"/>
    </source>
</evidence>
<dbReference type="GO" id="GO:0046872">
    <property type="term" value="F:metal ion binding"/>
    <property type="evidence" value="ECO:0007669"/>
    <property type="project" value="UniProtKB-KW"/>
</dbReference>
<dbReference type="AlphaFoldDB" id="A0A0G4HCN7"/>
<dbReference type="InterPro" id="IPR024079">
    <property type="entry name" value="MetalloPept_cat_dom_sf"/>
</dbReference>
<comment type="cofactor">
    <cofactor evidence="1">
        <name>Zn(2+)</name>
        <dbReference type="ChEBI" id="CHEBI:29105"/>
    </cofactor>
</comment>
<evidence type="ECO:0000256" key="9">
    <source>
        <dbReference type="SAM" id="Phobius"/>
    </source>
</evidence>
<dbReference type="GO" id="GO:0005886">
    <property type="term" value="C:plasma membrane"/>
    <property type="evidence" value="ECO:0007669"/>
    <property type="project" value="TreeGrafter"/>
</dbReference>
<evidence type="ECO:0000259" key="11">
    <source>
        <dbReference type="Pfam" id="PF05649"/>
    </source>
</evidence>
<evidence type="ECO:0000256" key="1">
    <source>
        <dbReference type="ARBA" id="ARBA00001947"/>
    </source>
</evidence>
<dbReference type="GO" id="GO:0004222">
    <property type="term" value="F:metalloendopeptidase activity"/>
    <property type="evidence" value="ECO:0007669"/>
    <property type="project" value="InterPro"/>
</dbReference>
<reference evidence="12" key="1">
    <citation type="submission" date="2014-11" db="EMBL/GenBank/DDBJ databases">
        <authorList>
            <person name="Otto D Thomas"/>
            <person name="Naeem Raeece"/>
        </authorList>
    </citation>
    <scope>NUCLEOTIDE SEQUENCE</scope>
</reference>
<keyword evidence="6" id="KW-0862">Zinc</keyword>
<dbReference type="InterPro" id="IPR000718">
    <property type="entry name" value="Peptidase_M13"/>
</dbReference>
<keyword evidence="9" id="KW-0472">Membrane</keyword>
<dbReference type="Pfam" id="PF01431">
    <property type="entry name" value="Peptidase_M13"/>
    <property type="match status" value="2"/>
</dbReference>
<dbReference type="PRINTS" id="PR00786">
    <property type="entry name" value="NEPRILYSIN"/>
</dbReference>
<dbReference type="InterPro" id="IPR018497">
    <property type="entry name" value="Peptidase_M13_C"/>
</dbReference>
<evidence type="ECO:0000256" key="2">
    <source>
        <dbReference type="ARBA" id="ARBA00007357"/>
    </source>
</evidence>
<accession>A0A0G4HCN7</accession>
<organism evidence="12">
    <name type="scientific">Chromera velia CCMP2878</name>
    <dbReference type="NCBI Taxonomy" id="1169474"/>
    <lineage>
        <taxon>Eukaryota</taxon>
        <taxon>Sar</taxon>
        <taxon>Alveolata</taxon>
        <taxon>Colpodellida</taxon>
        <taxon>Chromeraceae</taxon>
        <taxon>Chromera</taxon>
    </lineage>
</organism>
<proteinExistence type="inferred from homology"/>